<dbReference type="InterPro" id="IPR020449">
    <property type="entry name" value="Tscrpt_reg_AraC-type_HTH"/>
</dbReference>
<dbReference type="InterPro" id="IPR009057">
    <property type="entry name" value="Homeodomain-like_sf"/>
</dbReference>
<evidence type="ECO:0000256" key="1">
    <source>
        <dbReference type="ARBA" id="ARBA00023015"/>
    </source>
</evidence>
<dbReference type="GO" id="GO:0005829">
    <property type="term" value="C:cytosol"/>
    <property type="evidence" value="ECO:0007669"/>
    <property type="project" value="TreeGrafter"/>
</dbReference>
<dbReference type="Pfam" id="PF12833">
    <property type="entry name" value="HTH_18"/>
    <property type="match status" value="1"/>
</dbReference>
<feature type="region of interest" description="Disordered" evidence="4">
    <location>
        <begin position="1"/>
        <end position="20"/>
    </location>
</feature>
<evidence type="ECO:0000313" key="7">
    <source>
        <dbReference type="Proteomes" id="UP001165565"/>
    </source>
</evidence>
<evidence type="ECO:0000256" key="2">
    <source>
        <dbReference type="ARBA" id="ARBA00023125"/>
    </source>
</evidence>
<gene>
    <name evidence="6" type="ORF">NEE01_23110</name>
</gene>
<name>A0AA41ZDF2_9SPHN</name>
<keyword evidence="1" id="KW-0805">Transcription regulation</keyword>
<keyword evidence="3" id="KW-0804">Transcription</keyword>
<organism evidence="6 7">
    <name type="scientific">Sphingomonas lycopersici</name>
    <dbReference type="NCBI Taxonomy" id="2951807"/>
    <lineage>
        <taxon>Bacteria</taxon>
        <taxon>Pseudomonadati</taxon>
        <taxon>Pseudomonadota</taxon>
        <taxon>Alphaproteobacteria</taxon>
        <taxon>Sphingomonadales</taxon>
        <taxon>Sphingomonadaceae</taxon>
        <taxon>Sphingomonas</taxon>
    </lineage>
</organism>
<keyword evidence="2" id="KW-0238">DNA-binding</keyword>
<dbReference type="PANTHER" id="PTHR47894:SF1">
    <property type="entry name" value="HTH-TYPE TRANSCRIPTIONAL REGULATOR VQSM"/>
    <property type="match status" value="1"/>
</dbReference>
<dbReference type="PANTHER" id="PTHR47894">
    <property type="entry name" value="HTH-TYPE TRANSCRIPTIONAL REGULATOR GADX"/>
    <property type="match status" value="1"/>
</dbReference>
<dbReference type="GO" id="GO:0003700">
    <property type="term" value="F:DNA-binding transcription factor activity"/>
    <property type="evidence" value="ECO:0007669"/>
    <property type="project" value="InterPro"/>
</dbReference>
<dbReference type="EMBL" id="JANFAV010000028">
    <property type="protein sequence ID" value="MCW6537674.1"/>
    <property type="molecule type" value="Genomic_DNA"/>
</dbReference>
<dbReference type="SUPFAM" id="SSF46689">
    <property type="entry name" value="Homeodomain-like"/>
    <property type="match status" value="1"/>
</dbReference>
<feature type="domain" description="HTH araC/xylS-type" evidence="5">
    <location>
        <begin position="20"/>
        <end position="97"/>
    </location>
</feature>
<dbReference type="GO" id="GO:0000976">
    <property type="term" value="F:transcription cis-regulatory region binding"/>
    <property type="evidence" value="ECO:0007669"/>
    <property type="project" value="TreeGrafter"/>
</dbReference>
<dbReference type="PRINTS" id="PR00032">
    <property type="entry name" value="HTHARAC"/>
</dbReference>
<proteinExistence type="predicted"/>
<dbReference type="Proteomes" id="UP001165565">
    <property type="component" value="Unassembled WGS sequence"/>
</dbReference>
<dbReference type="InterPro" id="IPR018060">
    <property type="entry name" value="HTH_AraC"/>
</dbReference>
<protein>
    <submittedName>
        <fullName evidence="6">Helix-turn-helix transcriptional regulator</fullName>
    </submittedName>
</protein>
<dbReference type="SMART" id="SM00342">
    <property type="entry name" value="HTH_ARAC"/>
    <property type="match status" value="1"/>
</dbReference>
<comment type="caution">
    <text evidence="6">The sequence shown here is derived from an EMBL/GenBank/DDBJ whole genome shotgun (WGS) entry which is preliminary data.</text>
</comment>
<evidence type="ECO:0000259" key="5">
    <source>
        <dbReference type="PROSITE" id="PS01124"/>
    </source>
</evidence>
<accession>A0AA41ZDF2</accession>
<reference evidence="6" key="1">
    <citation type="submission" date="2022-06" db="EMBL/GenBank/DDBJ databases">
        <title>Sphingomonas sp. nov. isolated from rhizosphere soil of tomato.</title>
        <authorList>
            <person name="Dong H."/>
            <person name="Gao R."/>
        </authorList>
    </citation>
    <scope>NUCLEOTIDE SEQUENCE</scope>
    <source>
        <strain evidence="6">MMSM24</strain>
    </source>
</reference>
<dbReference type="PROSITE" id="PS01124">
    <property type="entry name" value="HTH_ARAC_FAMILY_2"/>
    <property type="match status" value="1"/>
</dbReference>
<evidence type="ECO:0000313" key="6">
    <source>
        <dbReference type="EMBL" id="MCW6537674.1"/>
    </source>
</evidence>
<keyword evidence="7" id="KW-1185">Reference proteome</keyword>
<evidence type="ECO:0000256" key="3">
    <source>
        <dbReference type="ARBA" id="ARBA00023163"/>
    </source>
</evidence>
<evidence type="ECO:0000256" key="4">
    <source>
        <dbReference type="SAM" id="MobiDB-lite"/>
    </source>
</evidence>
<sequence>MNFNTSLAERKPLPRTAAPAKQLSIGVTTLKRRLAEEGASVKSIKERSRCELALSLLNDRHLTIGDIATHVGFSDATAFRRAFKGWTGTSPHKYRLAIKPV</sequence>
<dbReference type="Gene3D" id="1.10.10.60">
    <property type="entry name" value="Homeodomain-like"/>
    <property type="match status" value="1"/>
</dbReference>
<dbReference type="AlphaFoldDB" id="A0AA41ZDF2"/>